<evidence type="ECO:0000313" key="5">
    <source>
        <dbReference type="Proteomes" id="UP000199645"/>
    </source>
</evidence>
<keyword evidence="3" id="KW-0732">Signal</keyword>
<feature type="signal peptide" evidence="3">
    <location>
        <begin position="1"/>
        <end position="25"/>
    </location>
</feature>
<reference evidence="4 5" key="1">
    <citation type="submission" date="2016-10" db="EMBL/GenBank/DDBJ databases">
        <authorList>
            <person name="de Groot N.N."/>
        </authorList>
    </citation>
    <scope>NUCLEOTIDE SEQUENCE [LARGE SCALE GENOMIC DNA]</scope>
    <source>
        <strain evidence="4 5">DSM 43019</strain>
    </source>
</reference>
<dbReference type="Gene3D" id="3.40.190.10">
    <property type="entry name" value="Periplasmic binding protein-like II"/>
    <property type="match status" value="1"/>
</dbReference>
<evidence type="ECO:0000313" key="4">
    <source>
        <dbReference type="EMBL" id="SFF38439.1"/>
    </source>
</evidence>
<dbReference type="SUPFAM" id="SSF53850">
    <property type="entry name" value="Periplasmic binding protein-like II"/>
    <property type="match status" value="1"/>
</dbReference>
<dbReference type="PROSITE" id="PS51257">
    <property type="entry name" value="PROKAR_LIPOPROTEIN"/>
    <property type="match status" value="1"/>
</dbReference>
<gene>
    <name evidence="4" type="ORF">SAMN05421541_109417</name>
</gene>
<accession>A0A1I2I7L0</accession>
<name>A0A1I2I7L0_9ACTN</name>
<dbReference type="AlphaFoldDB" id="A0A1I2I7L0"/>
<evidence type="ECO:0000256" key="3">
    <source>
        <dbReference type="SAM" id="SignalP"/>
    </source>
</evidence>
<sequence length="435" mass="47747">MSVRRFRMLSLITTLVMAATVAACADDGAPEEAAKDQTLTVWHYERPESAMAIAWAEAIRLFKEAHPGVTVRFEQKTFEQIRQNAAMALNADDPPTVVEYNKGNSTAGLLAKQGVLTDFTGESTKRGWDRMLTPSLQTTTRYDTDGIMGSGAVYGIPNYSEFVLVYYNKDMFAKHGVAVPQTLSAFEAAMDVFVKAGITPLSVGGAEYPAQQIFYELVLSKADRAFVDAYQRYMGNVDFTGPAFQFGATTFASWVRKGYIAKDSARVKAEDMNLAFMKQRFPIVIVGSWMYGDFVRGIKDFEWGTFLFPGNRLHPGSSGNLWVVPAKAKDKSLAYDFIDITMKPEIQRLLAESGGVPVHGDASAAPTGKNTDLLAHFATIEAADGLAFYPDWPAAGYYDVLGVAIQDLINGTKKPDEVLADIAKPYHDNVVRLGK</sequence>
<proteinExistence type="inferred from homology"/>
<feature type="chain" id="PRO_5011715970" evidence="3">
    <location>
        <begin position="26"/>
        <end position="435"/>
    </location>
</feature>
<dbReference type="InterPro" id="IPR006059">
    <property type="entry name" value="SBP"/>
</dbReference>
<dbReference type="Pfam" id="PF13416">
    <property type="entry name" value="SBP_bac_8"/>
    <property type="match status" value="1"/>
</dbReference>
<organism evidence="4 5">
    <name type="scientific">Actinoplanes philippinensis</name>
    <dbReference type="NCBI Taxonomy" id="35752"/>
    <lineage>
        <taxon>Bacteria</taxon>
        <taxon>Bacillati</taxon>
        <taxon>Actinomycetota</taxon>
        <taxon>Actinomycetes</taxon>
        <taxon>Micromonosporales</taxon>
        <taxon>Micromonosporaceae</taxon>
        <taxon>Actinoplanes</taxon>
    </lineage>
</organism>
<evidence type="ECO:0000256" key="1">
    <source>
        <dbReference type="ARBA" id="ARBA00008520"/>
    </source>
</evidence>
<dbReference type="InterPro" id="IPR050490">
    <property type="entry name" value="Bact_solute-bd_prot1"/>
</dbReference>
<dbReference type="PANTHER" id="PTHR43649">
    <property type="entry name" value="ARABINOSE-BINDING PROTEIN-RELATED"/>
    <property type="match status" value="1"/>
</dbReference>
<evidence type="ECO:0000256" key="2">
    <source>
        <dbReference type="ARBA" id="ARBA00022448"/>
    </source>
</evidence>
<keyword evidence="5" id="KW-1185">Reference proteome</keyword>
<comment type="similarity">
    <text evidence="1">Belongs to the bacterial solute-binding protein 1 family.</text>
</comment>
<dbReference type="Proteomes" id="UP000199645">
    <property type="component" value="Unassembled WGS sequence"/>
</dbReference>
<dbReference type="EMBL" id="FONV01000009">
    <property type="protein sequence ID" value="SFF38439.1"/>
    <property type="molecule type" value="Genomic_DNA"/>
</dbReference>
<dbReference type="STRING" id="35752.SAMN05421541_109417"/>
<protein>
    <submittedName>
        <fullName evidence="4">Raffinose/stachyose/melibiose transport system substrate-binding protein</fullName>
    </submittedName>
</protein>
<dbReference type="PANTHER" id="PTHR43649:SF29">
    <property type="entry name" value="OSMOPROTECTIVE COMPOUNDS-BINDING PROTEIN GGTB"/>
    <property type="match status" value="1"/>
</dbReference>
<dbReference type="OrthoDB" id="358201at2"/>
<keyword evidence="2" id="KW-0813">Transport</keyword>